<dbReference type="GO" id="GO:0006412">
    <property type="term" value="P:translation"/>
    <property type="evidence" value="ECO:0007669"/>
    <property type="project" value="UniProtKB-UniRule"/>
</dbReference>
<proteinExistence type="inferred from homology"/>
<evidence type="ECO:0000256" key="1">
    <source>
        <dbReference type="ARBA" id="ARBA00006700"/>
    </source>
</evidence>
<dbReference type="GO" id="GO:0003735">
    <property type="term" value="F:structural constituent of ribosome"/>
    <property type="evidence" value="ECO:0007669"/>
    <property type="project" value="InterPro"/>
</dbReference>
<dbReference type="InterPro" id="IPR013025">
    <property type="entry name" value="Ribosomal_uL23-like"/>
</dbReference>
<sequence length="314" mass="34568">MAAEITSKTFMDPRDVLIKPVISEKSYSLLDENKYTFVVSPGANKTQIKQAVEAVFSVKVEAVNTLNRRGKRKRSKTGFGKRMDTKRAIVTLAEGNRIDIFGGPVSAGPSPSAKAVAAVGELEGRIEIEESTMPATLKKQSLTPRTTAYSSKKSDGDFVSVGRFEDCYSFLWSTSYGTELIAHIIDQTIIGEARVRPSSAIVLLVGADEHRQLNPETLLDLTKKNPESILFARLNFPRLAITWETSRHLEGGGRIPSQLGIIAEAFDASSLKSLLFRTGTKAISQFAELITDDAAKLLQRFPRVRLLNTEGWFT</sequence>
<dbReference type="AlphaFoldDB" id="A0A561EMZ8"/>
<keyword evidence="4 6" id="KW-0689">Ribosomal protein</keyword>
<evidence type="ECO:0000313" key="9">
    <source>
        <dbReference type="Proteomes" id="UP000318416"/>
    </source>
</evidence>
<comment type="subunit">
    <text evidence="6">Part of the 50S ribosomal subunit. Contacts protein L29, and trigger factor when it is bound to the ribosome.</text>
</comment>
<dbReference type="NCBIfam" id="NF004364">
    <property type="entry name" value="PRK05738.2-5"/>
    <property type="match status" value="1"/>
</dbReference>
<evidence type="ECO:0000256" key="4">
    <source>
        <dbReference type="ARBA" id="ARBA00022980"/>
    </source>
</evidence>
<dbReference type="GO" id="GO:1990904">
    <property type="term" value="C:ribonucleoprotein complex"/>
    <property type="evidence" value="ECO:0007669"/>
    <property type="project" value="UniProtKB-KW"/>
</dbReference>
<dbReference type="HAMAP" id="MF_01369_B">
    <property type="entry name" value="Ribosomal_uL23_B"/>
    <property type="match status" value="1"/>
</dbReference>
<dbReference type="PANTHER" id="PTHR11620">
    <property type="entry name" value="60S RIBOSOMAL PROTEIN L23A"/>
    <property type="match status" value="1"/>
</dbReference>
<evidence type="ECO:0000313" key="8">
    <source>
        <dbReference type="EMBL" id="TWE16998.1"/>
    </source>
</evidence>
<dbReference type="NCBIfam" id="NF004363">
    <property type="entry name" value="PRK05738.2-4"/>
    <property type="match status" value="1"/>
</dbReference>
<dbReference type="SUPFAM" id="SSF54189">
    <property type="entry name" value="Ribosomal proteins S24e, L23 and L15e"/>
    <property type="match status" value="1"/>
</dbReference>
<dbReference type="GO" id="GO:0019843">
    <property type="term" value="F:rRNA binding"/>
    <property type="evidence" value="ECO:0007669"/>
    <property type="project" value="UniProtKB-UniRule"/>
</dbReference>
<dbReference type="InterPro" id="IPR001014">
    <property type="entry name" value="Ribosomal_uL23_CS"/>
</dbReference>
<accession>A0A561EMZ8</accession>
<reference evidence="8 9" key="1">
    <citation type="submission" date="2019-06" db="EMBL/GenBank/DDBJ databases">
        <title>Sequencing the genomes of 1000 actinobacteria strains.</title>
        <authorList>
            <person name="Klenk H.-P."/>
        </authorList>
    </citation>
    <scope>NUCLEOTIDE SEQUENCE [LARGE SCALE GENOMIC DNA]</scope>
    <source>
        <strain evidence="8 9">DSM 41649</strain>
    </source>
</reference>
<dbReference type="Gene3D" id="3.30.70.330">
    <property type="match status" value="1"/>
</dbReference>
<dbReference type="InterPro" id="IPR012677">
    <property type="entry name" value="Nucleotide-bd_a/b_plait_sf"/>
</dbReference>
<evidence type="ECO:0000256" key="7">
    <source>
        <dbReference type="RuleBase" id="RU003934"/>
    </source>
</evidence>
<name>A0A561EMZ8_9ACTN</name>
<dbReference type="Proteomes" id="UP000318416">
    <property type="component" value="Unassembled WGS sequence"/>
</dbReference>
<comment type="caution">
    <text evidence="8">The sequence shown here is derived from an EMBL/GenBank/DDBJ whole genome shotgun (WGS) entry which is preliminary data.</text>
</comment>
<evidence type="ECO:0000256" key="5">
    <source>
        <dbReference type="ARBA" id="ARBA00023274"/>
    </source>
</evidence>
<keyword evidence="5 6" id="KW-0687">Ribonucleoprotein</keyword>
<evidence type="ECO:0000256" key="2">
    <source>
        <dbReference type="ARBA" id="ARBA00022730"/>
    </source>
</evidence>
<evidence type="ECO:0000256" key="6">
    <source>
        <dbReference type="HAMAP-Rule" id="MF_01369"/>
    </source>
</evidence>
<comment type="similarity">
    <text evidence="1 6 7">Belongs to the universal ribosomal protein uL23 family.</text>
</comment>
<comment type="function">
    <text evidence="6">One of the early assembly proteins it binds 23S rRNA. One of the proteins that surrounds the polypeptide exit tunnel on the outside of the ribosome. Forms the main docking site for trigger factor binding to the ribosome.</text>
</comment>
<dbReference type="FunFam" id="3.30.70.330:FF:000001">
    <property type="entry name" value="50S ribosomal protein L23"/>
    <property type="match status" value="1"/>
</dbReference>
<dbReference type="PROSITE" id="PS00050">
    <property type="entry name" value="RIBOSOMAL_L23"/>
    <property type="match status" value="1"/>
</dbReference>
<organism evidence="8 9">
    <name type="scientific">Kitasatospora atroaurantiaca</name>
    <dbReference type="NCBI Taxonomy" id="285545"/>
    <lineage>
        <taxon>Bacteria</taxon>
        <taxon>Bacillati</taxon>
        <taxon>Actinomycetota</taxon>
        <taxon>Actinomycetes</taxon>
        <taxon>Kitasatosporales</taxon>
        <taxon>Streptomycetaceae</taxon>
        <taxon>Kitasatospora</taxon>
    </lineage>
</organism>
<dbReference type="Pfam" id="PF00276">
    <property type="entry name" value="Ribosomal_L23"/>
    <property type="match status" value="1"/>
</dbReference>
<protein>
    <recommendedName>
        <fullName evidence="6">Large ribosomal subunit protein uL23</fullName>
    </recommendedName>
</protein>
<gene>
    <name evidence="6" type="primary">rplW</name>
    <name evidence="8" type="ORF">FB465_1995</name>
</gene>
<dbReference type="EMBL" id="VIVR01000001">
    <property type="protein sequence ID" value="TWE16998.1"/>
    <property type="molecule type" value="Genomic_DNA"/>
</dbReference>
<keyword evidence="2 6" id="KW-0699">rRNA-binding</keyword>
<dbReference type="GO" id="GO:0005840">
    <property type="term" value="C:ribosome"/>
    <property type="evidence" value="ECO:0007669"/>
    <property type="project" value="UniProtKB-KW"/>
</dbReference>
<keyword evidence="9" id="KW-1185">Reference proteome</keyword>
<dbReference type="InterPro" id="IPR012678">
    <property type="entry name" value="Ribosomal_uL23/eL15/eS24_sf"/>
</dbReference>
<keyword evidence="3 6" id="KW-0694">RNA-binding</keyword>
<evidence type="ECO:0000256" key="3">
    <source>
        <dbReference type="ARBA" id="ARBA00022884"/>
    </source>
</evidence>